<keyword evidence="3" id="KW-1185">Reference proteome</keyword>
<dbReference type="SUPFAM" id="SSF56112">
    <property type="entry name" value="Protein kinase-like (PK-like)"/>
    <property type="match status" value="1"/>
</dbReference>
<evidence type="ECO:0000313" key="3">
    <source>
        <dbReference type="Proteomes" id="UP000193922"/>
    </source>
</evidence>
<dbReference type="Gene3D" id="1.10.510.10">
    <property type="entry name" value="Transferase(Phosphotransferase) domain 1"/>
    <property type="match status" value="1"/>
</dbReference>
<dbReference type="GO" id="GO:0004672">
    <property type="term" value="F:protein kinase activity"/>
    <property type="evidence" value="ECO:0007669"/>
    <property type="project" value="InterPro"/>
</dbReference>
<dbReference type="RefSeq" id="XP_040743597.1">
    <property type="nucleotide sequence ID" value="XM_040885513.1"/>
</dbReference>
<dbReference type="EMBL" id="MCFD01000006">
    <property type="protein sequence ID" value="ORX69959.1"/>
    <property type="molecule type" value="Genomic_DNA"/>
</dbReference>
<dbReference type="InterPro" id="IPR011009">
    <property type="entry name" value="Kinase-like_dom_sf"/>
</dbReference>
<reference evidence="2 3" key="1">
    <citation type="submission" date="2016-07" db="EMBL/GenBank/DDBJ databases">
        <title>Pervasive Adenine N6-methylation of Active Genes in Fungi.</title>
        <authorList>
            <consortium name="DOE Joint Genome Institute"/>
            <person name="Mondo S.J."/>
            <person name="Dannebaum R.O."/>
            <person name="Kuo R.C."/>
            <person name="Labutti K."/>
            <person name="Haridas S."/>
            <person name="Kuo A."/>
            <person name="Salamov A."/>
            <person name="Ahrendt S.R."/>
            <person name="Lipzen A."/>
            <person name="Sullivan W."/>
            <person name="Andreopoulos W.B."/>
            <person name="Clum A."/>
            <person name="Lindquist E."/>
            <person name="Daum C."/>
            <person name="Ramamoorthy G.K."/>
            <person name="Gryganskyi A."/>
            <person name="Culley D."/>
            <person name="Magnuson J.K."/>
            <person name="James T.Y."/>
            <person name="O'Malley M.A."/>
            <person name="Stajich J.E."/>
            <person name="Spatafora J.W."/>
            <person name="Visel A."/>
            <person name="Grigoriev I.V."/>
        </authorList>
    </citation>
    <scope>NUCLEOTIDE SEQUENCE [LARGE SCALE GENOMIC DNA]</scope>
    <source>
        <strain evidence="2 3">ATCC 12442</strain>
    </source>
</reference>
<name>A0A1Y1W8W6_9FUNG</name>
<comment type="caution">
    <text evidence="2">The sequence shown here is derived from an EMBL/GenBank/DDBJ whole genome shotgun (WGS) entry which is preliminary data.</text>
</comment>
<evidence type="ECO:0000259" key="1">
    <source>
        <dbReference type="PROSITE" id="PS50011"/>
    </source>
</evidence>
<organism evidence="2 3">
    <name type="scientific">Linderina pennispora</name>
    <dbReference type="NCBI Taxonomy" id="61395"/>
    <lineage>
        <taxon>Eukaryota</taxon>
        <taxon>Fungi</taxon>
        <taxon>Fungi incertae sedis</taxon>
        <taxon>Zoopagomycota</taxon>
        <taxon>Kickxellomycotina</taxon>
        <taxon>Kickxellomycetes</taxon>
        <taxon>Kickxellales</taxon>
        <taxon>Kickxellaceae</taxon>
        <taxon>Linderina</taxon>
    </lineage>
</organism>
<proteinExistence type="predicted"/>
<dbReference type="AlphaFoldDB" id="A0A1Y1W8W6"/>
<dbReference type="PROSITE" id="PS50011">
    <property type="entry name" value="PROTEIN_KINASE_DOM"/>
    <property type="match status" value="1"/>
</dbReference>
<protein>
    <recommendedName>
        <fullName evidence="1">Protein kinase domain-containing protein</fullName>
    </recommendedName>
</protein>
<feature type="domain" description="Protein kinase" evidence="1">
    <location>
        <begin position="1"/>
        <end position="113"/>
    </location>
</feature>
<dbReference type="GO" id="GO:0005524">
    <property type="term" value="F:ATP binding"/>
    <property type="evidence" value="ECO:0007669"/>
    <property type="project" value="InterPro"/>
</dbReference>
<dbReference type="Proteomes" id="UP000193922">
    <property type="component" value="Unassembled WGS sequence"/>
</dbReference>
<gene>
    <name evidence="2" type="ORF">DL89DRAFT_257257</name>
</gene>
<accession>A0A1Y1W8W6</accession>
<dbReference type="InterPro" id="IPR000719">
    <property type="entry name" value="Prot_kinase_dom"/>
</dbReference>
<sequence length="113" mass="12627">MHAKGVVHSNINKFNIAVNEDDTLRLIDFGHSSIGHSSVATDVWDGPDINSKGHDKAVQNLIGSVARSTMTAMMMPWKLSSRPTTRAALALNQWRYPAETCDHYNHSFPPRFH</sequence>
<dbReference type="GeneID" id="63802161"/>
<evidence type="ECO:0000313" key="2">
    <source>
        <dbReference type="EMBL" id="ORX69959.1"/>
    </source>
</evidence>
<dbReference type="OrthoDB" id="2687876at2759"/>